<dbReference type="AlphaFoldDB" id="A0A1H9WSY8"/>
<proteinExistence type="predicted"/>
<dbReference type="EMBL" id="FOFT01000012">
    <property type="protein sequence ID" value="SES36787.1"/>
    <property type="molecule type" value="Genomic_DNA"/>
</dbReference>
<protein>
    <recommendedName>
        <fullName evidence="1">DUF5753 domain-containing protein</fullName>
    </recommendedName>
</protein>
<gene>
    <name evidence="2" type="ORF">SAMN05216195_112183</name>
</gene>
<sequence>MAQQVHHLTQFAERPNVTINVIPAEVVAHPGLTGAFVIMSFDDAPTVAHIEARTARIFTDEPRAVAFLQQTAGKLLALSLNPVESIRLMTSIVEDLSRA</sequence>
<reference evidence="3" key="1">
    <citation type="submission" date="2016-10" db="EMBL/GenBank/DDBJ databases">
        <authorList>
            <person name="Varghese N."/>
            <person name="Submissions S."/>
        </authorList>
    </citation>
    <scope>NUCLEOTIDE SEQUENCE [LARGE SCALE GENOMIC DNA]</scope>
    <source>
        <strain evidence="3">CGMCC 4.578</strain>
    </source>
</reference>
<dbReference type="OrthoDB" id="3436002at2"/>
<organism evidence="2 3">
    <name type="scientific">Lentzea flaviverrucosa</name>
    <dbReference type="NCBI Taxonomy" id="200379"/>
    <lineage>
        <taxon>Bacteria</taxon>
        <taxon>Bacillati</taxon>
        <taxon>Actinomycetota</taxon>
        <taxon>Actinomycetes</taxon>
        <taxon>Pseudonocardiales</taxon>
        <taxon>Pseudonocardiaceae</taxon>
        <taxon>Lentzea</taxon>
    </lineage>
</organism>
<dbReference type="Pfam" id="PF19054">
    <property type="entry name" value="DUF5753"/>
    <property type="match status" value="1"/>
</dbReference>
<name>A0A1H9WSY8_9PSEU</name>
<evidence type="ECO:0000259" key="1">
    <source>
        <dbReference type="Pfam" id="PF19054"/>
    </source>
</evidence>
<keyword evidence="3" id="KW-1185">Reference proteome</keyword>
<feature type="domain" description="DUF5753" evidence="1">
    <location>
        <begin position="1"/>
        <end position="90"/>
    </location>
</feature>
<evidence type="ECO:0000313" key="2">
    <source>
        <dbReference type="EMBL" id="SES36787.1"/>
    </source>
</evidence>
<dbReference type="Proteomes" id="UP000199028">
    <property type="component" value="Unassembled WGS sequence"/>
</dbReference>
<accession>A0A1H9WSY8</accession>
<dbReference type="InterPro" id="IPR043917">
    <property type="entry name" value="DUF5753"/>
</dbReference>
<evidence type="ECO:0000313" key="3">
    <source>
        <dbReference type="Proteomes" id="UP000199028"/>
    </source>
</evidence>